<dbReference type="PROSITE" id="PS50197">
    <property type="entry name" value="BEACH"/>
    <property type="match status" value="1"/>
</dbReference>
<evidence type="ECO:0000259" key="4">
    <source>
        <dbReference type="PROSITE" id="PS50197"/>
    </source>
</evidence>
<dbReference type="Pfam" id="PF20426">
    <property type="entry name" value="NBCH_WD40"/>
    <property type="match status" value="1"/>
</dbReference>
<name>A0A3M7S686_BRAPC</name>
<dbReference type="PANTHER" id="PTHR13743">
    <property type="entry name" value="BEIGE/BEACH-RELATED"/>
    <property type="match status" value="1"/>
</dbReference>
<dbReference type="GO" id="GO:0016020">
    <property type="term" value="C:membrane"/>
    <property type="evidence" value="ECO:0007669"/>
    <property type="project" value="TreeGrafter"/>
</dbReference>
<reference evidence="5 6" key="1">
    <citation type="journal article" date="2018" name="Sci. Rep.">
        <title>Genomic signatures of local adaptation to the degree of environmental predictability in rotifers.</title>
        <authorList>
            <person name="Franch-Gras L."/>
            <person name="Hahn C."/>
            <person name="Garcia-Roger E.M."/>
            <person name="Carmona M.J."/>
            <person name="Serra M."/>
            <person name="Gomez A."/>
        </authorList>
    </citation>
    <scope>NUCLEOTIDE SEQUENCE [LARGE SCALE GENOMIC DNA]</scope>
    <source>
        <strain evidence="5">HYR1</strain>
    </source>
</reference>
<organism evidence="5 6">
    <name type="scientific">Brachionus plicatilis</name>
    <name type="common">Marine rotifer</name>
    <name type="synonym">Brachionus muelleri</name>
    <dbReference type="NCBI Taxonomy" id="10195"/>
    <lineage>
        <taxon>Eukaryota</taxon>
        <taxon>Metazoa</taxon>
        <taxon>Spiralia</taxon>
        <taxon>Gnathifera</taxon>
        <taxon>Rotifera</taxon>
        <taxon>Eurotatoria</taxon>
        <taxon>Monogononta</taxon>
        <taxon>Pseudotrocha</taxon>
        <taxon>Ploima</taxon>
        <taxon>Brachionidae</taxon>
        <taxon>Brachionus</taxon>
    </lineage>
</organism>
<evidence type="ECO:0000256" key="1">
    <source>
        <dbReference type="ARBA" id="ARBA00022574"/>
    </source>
</evidence>
<keyword evidence="2" id="KW-0677">Repeat</keyword>
<dbReference type="InterPro" id="IPR000409">
    <property type="entry name" value="BEACH_dom"/>
</dbReference>
<dbReference type="InterPro" id="IPR015943">
    <property type="entry name" value="WD40/YVTN_repeat-like_dom_sf"/>
</dbReference>
<dbReference type="GO" id="GO:0008104">
    <property type="term" value="P:intracellular protein localization"/>
    <property type="evidence" value="ECO:0007669"/>
    <property type="project" value="TreeGrafter"/>
</dbReference>
<dbReference type="EMBL" id="REGN01001976">
    <property type="protein sequence ID" value="RNA31169.1"/>
    <property type="molecule type" value="Genomic_DNA"/>
</dbReference>
<feature type="repeat" description="WD" evidence="3">
    <location>
        <begin position="454"/>
        <end position="487"/>
    </location>
</feature>
<dbReference type="OrthoDB" id="26681at2759"/>
<dbReference type="CDD" id="cd06071">
    <property type="entry name" value="Beach"/>
    <property type="match status" value="1"/>
</dbReference>
<dbReference type="PANTHER" id="PTHR13743:SF112">
    <property type="entry name" value="BEACH DOMAIN-CONTAINING PROTEIN"/>
    <property type="match status" value="1"/>
</dbReference>
<feature type="domain" description="BEACH" evidence="4">
    <location>
        <begin position="39"/>
        <end position="335"/>
    </location>
</feature>
<dbReference type="SUPFAM" id="SSF81837">
    <property type="entry name" value="BEACH domain"/>
    <property type="match status" value="1"/>
</dbReference>
<protein>
    <submittedName>
        <fullName evidence="5">Neurobeachin</fullName>
    </submittedName>
</protein>
<dbReference type="Pfam" id="PF02138">
    <property type="entry name" value="Beach"/>
    <property type="match status" value="1"/>
</dbReference>
<dbReference type="SMART" id="SM01026">
    <property type="entry name" value="Beach"/>
    <property type="match status" value="1"/>
</dbReference>
<evidence type="ECO:0000256" key="2">
    <source>
        <dbReference type="ARBA" id="ARBA00022737"/>
    </source>
</evidence>
<evidence type="ECO:0000313" key="5">
    <source>
        <dbReference type="EMBL" id="RNA31169.1"/>
    </source>
</evidence>
<evidence type="ECO:0000256" key="3">
    <source>
        <dbReference type="PROSITE-ProRule" id="PRU00221"/>
    </source>
</evidence>
<dbReference type="Proteomes" id="UP000276133">
    <property type="component" value="Unassembled WGS sequence"/>
</dbReference>
<comment type="caution">
    <text evidence="5">The sequence shown here is derived from an EMBL/GenBank/DDBJ whole genome shotgun (WGS) entry which is preliminary data.</text>
</comment>
<dbReference type="PROSITE" id="PS50082">
    <property type="entry name" value="WD_REPEATS_2"/>
    <property type="match status" value="2"/>
</dbReference>
<feature type="repeat" description="WD" evidence="3">
    <location>
        <begin position="505"/>
        <end position="546"/>
    </location>
</feature>
<dbReference type="AlphaFoldDB" id="A0A3M7S686"/>
<dbReference type="FunFam" id="1.10.1540.10:FF:000001">
    <property type="entry name" value="neurobeachin isoform X1"/>
    <property type="match status" value="1"/>
</dbReference>
<sequence>MIYLSLGRIKLVLAIIRNKIYSKIVSMKLPYLQSNSSFRTPSDLLKASDYTQRWVNHEISNFEYLMRLNSIAGRSYNDLSQYPIFPWILKDFTSESLDLKDESIYRDLSKPIGVQNEKFEKYVREKYDSFEDPTGTMQPFHYGTHYSNSANVMHYLIRLEPFTTLHIQLQSDRFDVADRQFYSIPSSWKILYENPTDAKELIPEFFYLSEFLINMNNFDFGELQANKDRVHDVALPKWAKSPEHFIYLHRKALESEYVSDHLHEWIDLIFGYKQQGAEAEKSLNVFMYYSYEGTIDVDAITDPVARNATEGKPIVLWNQINNLKAYYVEFCDAKRDESIDPVIYINIPRNQIKSFIQQGLSEPLITICESGVIGVNGWQAYERSAANLFSFEKDPSLLSNRTKKSISSQFDPNVELNSRIFVLTNDSKILISGAHWDNSLRVFSLSKNRNIAHLYQHSDIVLCLAIDYTSSFVVSGSKDCLCVVWKVIQEYGNCINLEPSPFHILYGHTDWVTSVDISNELDIVVSGSKDGTVNIHTLHSGCYVKTLDFNNTRISYFNTINLKLSNERHVLIYTDGVPMQSSALKYKYQIFVYSINGHLISQEQLNYPVQDMIFQDKYCLLGLLINHRRSSNNANGSLNSSNFEENLDNKKVFDTTSKIVIKEYFDLKTIQAIRLKAPITCMNLTRDDSHLLVGLKDGKLIVITEFSLHDLKKNRFMLNRN</sequence>
<dbReference type="InterPro" id="IPR001680">
    <property type="entry name" value="WD40_rpt"/>
</dbReference>
<dbReference type="Gene3D" id="1.10.1540.10">
    <property type="entry name" value="BEACH domain"/>
    <property type="match status" value="1"/>
</dbReference>
<accession>A0A3M7S686</accession>
<dbReference type="SMART" id="SM00320">
    <property type="entry name" value="WD40"/>
    <property type="match status" value="3"/>
</dbReference>
<dbReference type="InterPro" id="IPR036322">
    <property type="entry name" value="WD40_repeat_dom_sf"/>
</dbReference>
<evidence type="ECO:0000313" key="6">
    <source>
        <dbReference type="Proteomes" id="UP000276133"/>
    </source>
</evidence>
<dbReference type="InterPro" id="IPR046851">
    <property type="entry name" value="NBCH_WD40"/>
</dbReference>
<keyword evidence="6" id="KW-1185">Reference proteome</keyword>
<gene>
    <name evidence="5" type="ORF">BpHYR1_043433</name>
</gene>
<dbReference type="GO" id="GO:0019901">
    <property type="term" value="F:protein kinase binding"/>
    <property type="evidence" value="ECO:0007669"/>
    <property type="project" value="TreeGrafter"/>
</dbReference>
<dbReference type="InterPro" id="IPR050865">
    <property type="entry name" value="BEACH_Domain"/>
</dbReference>
<dbReference type="InterPro" id="IPR036372">
    <property type="entry name" value="BEACH_dom_sf"/>
</dbReference>
<dbReference type="SUPFAM" id="SSF50978">
    <property type="entry name" value="WD40 repeat-like"/>
    <property type="match status" value="1"/>
</dbReference>
<dbReference type="GO" id="GO:0005829">
    <property type="term" value="C:cytosol"/>
    <property type="evidence" value="ECO:0007669"/>
    <property type="project" value="TreeGrafter"/>
</dbReference>
<keyword evidence="1 3" id="KW-0853">WD repeat</keyword>
<dbReference type="Gene3D" id="2.130.10.10">
    <property type="entry name" value="YVTN repeat-like/Quinoprotein amine dehydrogenase"/>
    <property type="match status" value="1"/>
</dbReference>
<proteinExistence type="predicted"/>